<dbReference type="SUPFAM" id="SSF55315">
    <property type="entry name" value="L30e-like"/>
    <property type="match status" value="1"/>
</dbReference>
<dbReference type="Gene3D" id="3.30.1330.30">
    <property type="match status" value="1"/>
</dbReference>
<reference evidence="7 9" key="2">
    <citation type="submission" date="2018-03" db="EMBL/GenBank/DDBJ databases">
        <authorList>
            <person name="Fogelqvist J."/>
        </authorList>
    </citation>
    <scope>NUCLEOTIDE SEQUENCE [LARGE SCALE GENOMIC DNA]</scope>
</reference>
<name>A0A0G4IVE1_PLABS</name>
<dbReference type="InterPro" id="IPR029064">
    <property type="entry name" value="Ribosomal_eL30-like_sf"/>
</dbReference>
<evidence type="ECO:0000256" key="4">
    <source>
        <dbReference type="RuleBase" id="RU000670"/>
    </source>
</evidence>
<sequence length="144" mass="15805">MADVEVGSDDMEVSVAPIIEEAPKTLEECLREVLKKSLVHDGLVRGLKESVKALDRREAHLCLLASTCDEAAYKKLVKAMCEQRKIPLIMVDDSKDLGEWAGLCKIDADGKPVKVVGCSCVVIKSWGEQSQARIKVMEHVKAQA</sequence>
<accession>A0A0G4IVE1</accession>
<dbReference type="PANTHER" id="PTHR11843">
    <property type="entry name" value="40S RIBOSOMAL PROTEIN S12"/>
    <property type="match status" value="1"/>
</dbReference>
<proteinExistence type="inferred from homology"/>
<evidence type="ECO:0000313" key="9">
    <source>
        <dbReference type="Proteomes" id="UP000290189"/>
    </source>
</evidence>
<dbReference type="OrthoDB" id="10249311at2759"/>
<evidence type="ECO:0000259" key="5">
    <source>
        <dbReference type="Pfam" id="PF01248"/>
    </source>
</evidence>
<dbReference type="EMBL" id="CDSF01000089">
    <property type="protein sequence ID" value="CEO99081.1"/>
    <property type="molecule type" value="Genomic_DNA"/>
</dbReference>
<dbReference type="GO" id="GO:0003735">
    <property type="term" value="F:structural constituent of ribosome"/>
    <property type="evidence" value="ECO:0007669"/>
    <property type="project" value="InterPro"/>
</dbReference>
<dbReference type="GO" id="GO:0005840">
    <property type="term" value="C:ribosome"/>
    <property type="evidence" value="ECO:0007669"/>
    <property type="project" value="UniProtKB-KW"/>
</dbReference>
<dbReference type="InterPro" id="IPR000530">
    <property type="entry name" value="Ribosomal_eS12"/>
</dbReference>
<evidence type="ECO:0000256" key="2">
    <source>
        <dbReference type="ARBA" id="ARBA00022980"/>
    </source>
</evidence>
<evidence type="ECO:0000313" key="8">
    <source>
        <dbReference type="Proteomes" id="UP000039324"/>
    </source>
</evidence>
<keyword evidence="3 4" id="KW-0687">Ribonucleoprotein</keyword>
<evidence type="ECO:0000256" key="1">
    <source>
        <dbReference type="ARBA" id="ARBA00005824"/>
    </source>
</evidence>
<evidence type="ECO:0000313" key="7">
    <source>
        <dbReference type="EMBL" id="SPQ98632.1"/>
    </source>
</evidence>
<dbReference type="EMBL" id="OVEO01000010">
    <property type="protein sequence ID" value="SPQ98632.1"/>
    <property type="molecule type" value="Genomic_DNA"/>
</dbReference>
<dbReference type="GO" id="GO:1990904">
    <property type="term" value="C:ribonucleoprotein complex"/>
    <property type="evidence" value="ECO:0007669"/>
    <property type="project" value="UniProtKB-KW"/>
</dbReference>
<dbReference type="STRING" id="37360.A0A0G4IVE1"/>
<keyword evidence="2 4" id="KW-0689">Ribosomal protein</keyword>
<dbReference type="Pfam" id="PF01248">
    <property type="entry name" value="Ribosomal_L7Ae"/>
    <property type="match status" value="1"/>
</dbReference>
<dbReference type="GO" id="GO:0006412">
    <property type="term" value="P:translation"/>
    <property type="evidence" value="ECO:0007669"/>
    <property type="project" value="InterPro"/>
</dbReference>
<dbReference type="Proteomes" id="UP000290189">
    <property type="component" value="Unassembled WGS sequence"/>
</dbReference>
<reference evidence="6 8" key="1">
    <citation type="submission" date="2015-02" db="EMBL/GenBank/DDBJ databases">
        <authorList>
            <person name="Chooi Y.-H."/>
        </authorList>
    </citation>
    <scope>NUCLEOTIDE SEQUENCE [LARGE SCALE GENOMIC DNA]</scope>
    <source>
        <strain evidence="6">E3</strain>
    </source>
</reference>
<dbReference type="Proteomes" id="UP000039324">
    <property type="component" value="Unassembled WGS sequence"/>
</dbReference>
<gene>
    <name evidence="6" type="ORF">PBRA_007195</name>
    <name evidence="7" type="ORF">PLBR_LOCUS5847</name>
</gene>
<comment type="similarity">
    <text evidence="1 4">Belongs to the eukaryotic ribosomal protein eS12 family.</text>
</comment>
<dbReference type="AlphaFoldDB" id="A0A0G4IVE1"/>
<organism evidence="6 8">
    <name type="scientific">Plasmodiophora brassicae</name>
    <name type="common">Clubroot disease agent</name>
    <dbReference type="NCBI Taxonomy" id="37360"/>
    <lineage>
        <taxon>Eukaryota</taxon>
        <taxon>Sar</taxon>
        <taxon>Rhizaria</taxon>
        <taxon>Endomyxa</taxon>
        <taxon>Phytomyxea</taxon>
        <taxon>Plasmodiophorida</taxon>
        <taxon>Plasmodiophoridae</taxon>
        <taxon>Plasmodiophora</taxon>
    </lineage>
</organism>
<evidence type="ECO:0000313" key="6">
    <source>
        <dbReference type="EMBL" id="CEO99081.1"/>
    </source>
</evidence>
<geneLocation type="mitochondrion" evidence="7"/>
<protein>
    <recommendedName>
        <fullName evidence="4">40S ribosomal protein S12</fullName>
    </recommendedName>
</protein>
<evidence type="ECO:0000256" key="3">
    <source>
        <dbReference type="ARBA" id="ARBA00023274"/>
    </source>
</evidence>
<keyword evidence="7" id="KW-0496">Mitochondrion</keyword>
<dbReference type="OMA" id="CAEHQIP"/>
<dbReference type="InterPro" id="IPR004038">
    <property type="entry name" value="Ribosomal_eL8/eL30/eS12/Gad45"/>
</dbReference>
<keyword evidence="8" id="KW-1185">Reference proteome</keyword>
<feature type="domain" description="Ribosomal protein eL8/eL30/eS12/Gadd45" evidence="5">
    <location>
        <begin position="30"/>
        <end position="122"/>
    </location>
</feature>
<dbReference type="FunFam" id="3.30.1330.30:FF:000019">
    <property type="entry name" value="40S ribosomal protein S12"/>
    <property type="match status" value="1"/>
</dbReference>
<dbReference type="PRINTS" id="PR00972">
    <property type="entry name" value="RIBSOMALS12E"/>
</dbReference>